<accession>A0A8D8LQG6</accession>
<feature type="region of interest" description="Disordered" evidence="1">
    <location>
        <begin position="114"/>
        <end position="140"/>
    </location>
</feature>
<reference evidence="2" key="1">
    <citation type="submission" date="2021-05" db="EMBL/GenBank/DDBJ databases">
        <authorList>
            <person name="Alioto T."/>
            <person name="Alioto T."/>
            <person name="Gomez Garrido J."/>
        </authorList>
    </citation>
    <scope>NUCLEOTIDE SEQUENCE</scope>
</reference>
<feature type="region of interest" description="Disordered" evidence="1">
    <location>
        <begin position="178"/>
        <end position="247"/>
    </location>
</feature>
<proteinExistence type="predicted"/>
<evidence type="ECO:0000256" key="1">
    <source>
        <dbReference type="SAM" id="MobiDB-lite"/>
    </source>
</evidence>
<organism evidence="2">
    <name type="scientific">Cacopsylla melanoneura</name>
    <dbReference type="NCBI Taxonomy" id="428564"/>
    <lineage>
        <taxon>Eukaryota</taxon>
        <taxon>Metazoa</taxon>
        <taxon>Ecdysozoa</taxon>
        <taxon>Arthropoda</taxon>
        <taxon>Hexapoda</taxon>
        <taxon>Insecta</taxon>
        <taxon>Pterygota</taxon>
        <taxon>Neoptera</taxon>
        <taxon>Paraneoptera</taxon>
        <taxon>Hemiptera</taxon>
        <taxon>Sternorrhyncha</taxon>
        <taxon>Psylloidea</taxon>
        <taxon>Psyllidae</taxon>
        <taxon>Psyllinae</taxon>
        <taxon>Cacopsylla</taxon>
    </lineage>
</organism>
<name>A0A8D8LQG6_9HEMI</name>
<feature type="compositionally biased region" description="Low complexity" evidence="1">
    <location>
        <begin position="128"/>
        <end position="138"/>
    </location>
</feature>
<protein>
    <submittedName>
        <fullName evidence="2">Uncharacterized protein</fullName>
    </submittedName>
</protein>
<dbReference type="AlphaFoldDB" id="A0A8D8LQG6"/>
<sequence length="247" mass="27791">MDTSAMDLTTERKKAPKPRRYSREDGLDLSRPLTPPPSPLDLTMVYRPRTDLVTPPLTFTSSQSTQTQSEYIRVPTQSTSTQTDFEAEVTERVLEDQPSDEPPSLTSLISIPDSLDMENYQPPPFIHLPTPLSSTPEPLEMELYQPPPLIHLPTPHNNRLRGYLLRYRPVSAVASPPVQQPLENWMETPGPSSSTPARRSSVEEVIDLVAEDVNSEQTTVPFVPTEQRPNQHKKHTKPDRSSGRPPK</sequence>
<dbReference type="EMBL" id="HBUF01031379">
    <property type="protein sequence ID" value="CAG6614825.1"/>
    <property type="molecule type" value="Transcribed_RNA"/>
</dbReference>
<feature type="region of interest" description="Disordered" evidence="1">
    <location>
        <begin position="55"/>
        <end position="83"/>
    </location>
</feature>
<feature type="compositionally biased region" description="Basic and acidic residues" evidence="1">
    <location>
        <begin position="238"/>
        <end position="247"/>
    </location>
</feature>
<feature type="region of interest" description="Disordered" evidence="1">
    <location>
        <begin position="1"/>
        <end position="43"/>
    </location>
</feature>
<evidence type="ECO:0000313" key="2">
    <source>
        <dbReference type="EMBL" id="CAG6614825.1"/>
    </source>
</evidence>
<feature type="compositionally biased region" description="Low complexity" evidence="1">
    <location>
        <begin position="60"/>
        <end position="69"/>
    </location>
</feature>
<feature type="compositionally biased region" description="Acidic residues" evidence="1">
    <location>
        <begin position="204"/>
        <end position="214"/>
    </location>
</feature>